<feature type="compositionally biased region" description="Basic and acidic residues" evidence="1">
    <location>
        <begin position="192"/>
        <end position="203"/>
    </location>
</feature>
<dbReference type="OrthoDB" id="287041at2759"/>
<dbReference type="SMART" id="SM00577">
    <property type="entry name" value="CPDc"/>
    <property type="match status" value="1"/>
</dbReference>
<dbReference type="InterPro" id="IPR050365">
    <property type="entry name" value="TIM50"/>
</dbReference>
<proteinExistence type="predicted"/>
<feature type="region of interest" description="Disordered" evidence="1">
    <location>
        <begin position="1"/>
        <end position="94"/>
    </location>
</feature>
<dbReference type="AlphaFoldDB" id="A0A8S1SPB2"/>
<dbReference type="NCBIfam" id="TIGR02251">
    <property type="entry name" value="HIF-SF_euk"/>
    <property type="match status" value="1"/>
</dbReference>
<dbReference type="GO" id="GO:0016791">
    <property type="term" value="F:phosphatase activity"/>
    <property type="evidence" value="ECO:0007669"/>
    <property type="project" value="InterPro"/>
</dbReference>
<gene>
    <name evidence="3" type="ORF">POCTA_138.1.T0140056</name>
</gene>
<organism evidence="3 4">
    <name type="scientific">Paramecium octaurelia</name>
    <dbReference type="NCBI Taxonomy" id="43137"/>
    <lineage>
        <taxon>Eukaryota</taxon>
        <taxon>Sar</taxon>
        <taxon>Alveolata</taxon>
        <taxon>Ciliophora</taxon>
        <taxon>Intramacronucleata</taxon>
        <taxon>Oligohymenophorea</taxon>
        <taxon>Peniculida</taxon>
        <taxon>Parameciidae</taxon>
        <taxon>Paramecium</taxon>
    </lineage>
</organism>
<feature type="compositionally biased region" description="Low complexity" evidence="1">
    <location>
        <begin position="146"/>
        <end position="172"/>
    </location>
</feature>
<evidence type="ECO:0000256" key="1">
    <source>
        <dbReference type="SAM" id="MobiDB-lite"/>
    </source>
</evidence>
<dbReference type="EMBL" id="CAJJDP010000014">
    <property type="protein sequence ID" value="CAD8142595.1"/>
    <property type="molecule type" value="Genomic_DNA"/>
</dbReference>
<sequence>MSQTPKSKLNLQSKPKYVNGINKPDQIQNKISRGTSADRNQRKNEVEQKTNSSIGAAKTSFDFSPISQRTQQDQVRQKEIEHASPQSTLRNFRNRSVSTATDFKSFQQRNQNQNQLVKEQTLTKNTQAIKMNTQRFSFKPTETTQKQKLVQVQPKKNQKTQVQQQKVEQKSQPLKLLDKKKDVQNAVSPISKTEDVKNQKKQQDNATKSLTPRLDISKVSNTPPQKLITTQRGKSPSHDQNYQSQKLKAFISVIRPIFKDAKYYITSVIHFLREQHFPNTTPYKVQFQIEFQEQQLYFRQKFCDHYLSSFQYLKQCQTLQQKTTIKPIQMDPPKQPKLSKNSPKTIIFDLDETLIHCNDINLNPTDHEITVQIPNEPPQQVRFNIRPYCIEMLSILSQFYELILFTASFQQYADQILEFIDPKKQIFSYRLYRDSCITLGDGLLVKDLRVLEGRNLESMALVDNSAYCYFLQPDNGIPIIPFEDNKKDKELIFLTDYLIKCEKHPNWLEHHKHHFKNFIHFKAQTITECLRRII</sequence>
<feature type="domain" description="FCP1 homology" evidence="2">
    <location>
        <begin position="339"/>
        <end position="501"/>
    </location>
</feature>
<protein>
    <recommendedName>
        <fullName evidence="2">FCP1 homology domain-containing protein</fullName>
    </recommendedName>
</protein>
<name>A0A8S1SPB2_PAROT</name>
<dbReference type="Proteomes" id="UP000683925">
    <property type="component" value="Unassembled WGS sequence"/>
</dbReference>
<dbReference type="OMA" id="NSAYCYF"/>
<evidence type="ECO:0000313" key="4">
    <source>
        <dbReference type="Proteomes" id="UP000683925"/>
    </source>
</evidence>
<accession>A0A8S1SPB2</accession>
<feature type="compositionally biased region" description="Polar residues" evidence="1">
    <location>
        <begin position="25"/>
        <end position="38"/>
    </location>
</feature>
<dbReference type="InterPro" id="IPR011948">
    <property type="entry name" value="Dullard_phosphatase"/>
</dbReference>
<dbReference type="PANTHER" id="PTHR12210">
    <property type="entry name" value="DULLARD PROTEIN PHOSPHATASE"/>
    <property type="match status" value="1"/>
</dbReference>
<dbReference type="Pfam" id="PF03031">
    <property type="entry name" value="NIF"/>
    <property type="match status" value="1"/>
</dbReference>
<evidence type="ECO:0000313" key="3">
    <source>
        <dbReference type="EMBL" id="CAD8142595.1"/>
    </source>
</evidence>
<evidence type="ECO:0000259" key="2">
    <source>
        <dbReference type="PROSITE" id="PS50969"/>
    </source>
</evidence>
<feature type="compositionally biased region" description="Polar residues" evidence="1">
    <location>
        <begin position="84"/>
        <end position="94"/>
    </location>
</feature>
<feature type="compositionally biased region" description="Polar residues" evidence="1">
    <location>
        <begin position="218"/>
        <end position="241"/>
    </location>
</feature>
<feature type="region of interest" description="Disordered" evidence="1">
    <location>
        <begin position="128"/>
        <end position="241"/>
    </location>
</feature>
<dbReference type="PROSITE" id="PS50969">
    <property type="entry name" value="FCP1"/>
    <property type="match status" value="1"/>
</dbReference>
<feature type="compositionally biased region" description="Polar residues" evidence="1">
    <location>
        <begin position="61"/>
        <end position="74"/>
    </location>
</feature>
<comment type="caution">
    <text evidence="3">The sequence shown here is derived from an EMBL/GenBank/DDBJ whole genome shotgun (WGS) entry which is preliminary data.</text>
</comment>
<dbReference type="FunFam" id="3.40.50.1000:FF:000184">
    <property type="entry name" value="Uncharacterized protein"/>
    <property type="match status" value="1"/>
</dbReference>
<keyword evidence="4" id="KW-1185">Reference proteome</keyword>
<reference evidence="3" key="1">
    <citation type="submission" date="2021-01" db="EMBL/GenBank/DDBJ databases">
        <authorList>
            <consortium name="Genoscope - CEA"/>
            <person name="William W."/>
        </authorList>
    </citation>
    <scope>NUCLEOTIDE SEQUENCE</scope>
</reference>
<dbReference type="InterPro" id="IPR004274">
    <property type="entry name" value="FCP1_dom"/>
</dbReference>
<feature type="compositionally biased region" description="Polar residues" evidence="1">
    <location>
        <begin position="128"/>
        <end position="144"/>
    </location>
</feature>
<dbReference type="CDD" id="cd07521">
    <property type="entry name" value="HAD_FCP1-like"/>
    <property type="match status" value="1"/>
</dbReference>
<feature type="compositionally biased region" description="Basic and acidic residues" evidence="1">
    <location>
        <begin position="39"/>
        <end position="48"/>
    </location>
</feature>
<feature type="compositionally biased region" description="Polar residues" evidence="1">
    <location>
        <begin position="1"/>
        <end position="13"/>
    </location>
</feature>